<feature type="transmembrane region" description="Helical" evidence="1">
    <location>
        <begin position="50"/>
        <end position="69"/>
    </location>
</feature>
<accession>A0ABS4VRF2</accession>
<keyword evidence="3" id="KW-1185">Reference proteome</keyword>
<dbReference type="RefSeq" id="WP_210026344.1">
    <property type="nucleotide sequence ID" value="NZ_JAGINU010000001.1"/>
</dbReference>
<keyword evidence="1" id="KW-0472">Membrane</keyword>
<dbReference type="EMBL" id="JAGINU010000001">
    <property type="protein sequence ID" value="MBP2366308.1"/>
    <property type="molecule type" value="Genomic_DNA"/>
</dbReference>
<gene>
    <name evidence="2" type="ORF">JOF36_002004</name>
</gene>
<sequence length="96" mass="9462">MGLIRSFVLSGAGIAVACLLLLGIAFVTGISMTVPGVVAIESTVTGPPSASMTAGPGLVPVGLGLVALIEIPGWLRARRALAGPDRAPESAGPSRS</sequence>
<evidence type="ECO:0000313" key="3">
    <source>
        <dbReference type="Proteomes" id="UP001519295"/>
    </source>
</evidence>
<dbReference type="PROSITE" id="PS51257">
    <property type="entry name" value="PROKAR_LIPOPROTEIN"/>
    <property type="match status" value="1"/>
</dbReference>
<name>A0ABS4VRF2_9PSEU</name>
<organism evidence="2 3">
    <name type="scientific">Pseudonocardia parietis</name>
    <dbReference type="NCBI Taxonomy" id="570936"/>
    <lineage>
        <taxon>Bacteria</taxon>
        <taxon>Bacillati</taxon>
        <taxon>Actinomycetota</taxon>
        <taxon>Actinomycetes</taxon>
        <taxon>Pseudonocardiales</taxon>
        <taxon>Pseudonocardiaceae</taxon>
        <taxon>Pseudonocardia</taxon>
    </lineage>
</organism>
<evidence type="ECO:0000256" key="1">
    <source>
        <dbReference type="SAM" id="Phobius"/>
    </source>
</evidence>
<protein>
    <submittedName>
        <fullName evidence="2">Uncharacterized protein</fullName>
    </submittedName>
</protein>
<proteinExistence type="predicted"/>
<keyword evidence="1" id="KW-1133">Transmembrane helix</keyword>
<dbReference type="Proteomes" id="UP001519295">
    <property type="component" value="Unassembled WGS sequence"/>
</dbReference>
<evidence type="ECO:0000313" key="2">
    <source>
        <dbReference type="EMBL" id="MBP2366308.1"/>
    </source>
</evidence>
<comment type="caution">
    <text evidence="2">The sequence shown here is derived from an EMBL/GenBank/DDBJ whole genome shotgun (WGS) entry which is preliminary data.</text>
</comment>
<reference evidence="2 3" key="1">
    <citation type="submission" date="2021-03" db="EMBL/GenBank/DDBJ databases">
        <title>Sequencing the genomes of 1000 actinobacteria strains.</title>
        <authorList>
            <person name="Klenk H.-P."/>
        </authorList>
    </citation>
    <scope>NUCLEOTIDE SEQUENCE [LARGE SCALE GENOMIC DNA]</scope>
    <source>
        <strain evidence="2 3">DSM 45256</strain>
    </source>
</reference>
<keyword evidence="1" id="KW-0812">Transmembrane</keyword>
<feature type="transmembrane region" description="Helical" evidence="1">
    <location>
        <begin position="7"/>
        <end position="30"/>
    </location>
</feature>